<dbReference type="PRINTS" id="PR00056">
    <property type="entry name" value="HSFDOMAIN"/>
</dbReference>
<evidence type="ECO:0000256" key="1">
    <source>
        <dbReference type="ARBA" id="ARBA00004123"/>
    </source>
</evidence>
<evidence type="ECO:0000256" key="8">
    <source>
        <dbReference type="SAM" id="MobiDB-lite"/>
    </source>
</evidence>
<dbReference type="PROSITE" id="PS00434">
    <property type="entry name" value="HSF_DOMAIN"/>
    <property type="match status" value="1"/>
</dbReference>
<evidence type="ECO:0000256" key="7">
    <source>
        <dbReference type="RuleBase" id="RU004020"/>
    </source>
</evidence>
<dbReference type="Gene3D" id="1.10.10.10">
    <property type="entry name" value="Winged helix-like DNA-binding domain superfamily/Winged helix DNA-binding domain"/>
    <property type="match status" value="1"/>
</dbReference>
<evidence type="ECO:0000256" key="4">
    <source>
        <dbReference type="ARBA" id="ARBA00023125"/>
    </source>
</evidence>
<gene>
    <name evidence="10" type="ORF">DM01DRAFT_1335496</name>
</gene>
<comment type="subcellular location">
    <subcellularLocation>
        <location evidence="1">Nucleus</location>
    </subcellularLocation>
</comment>
<dbReference type="FunFam" id="1.10.10.10:FF:000027">
    <property type="entry name" value="Heat shock transcription factor 1"/>
    <property type="match status" value="1"/>
</dbReference>
<dbReference type="InterPro" id="IPR036390">
    <property type="entry name" value="WH_DNA-bd_sf"/>
</dbReference>
<dbReference type="STRING" id="101127.A0A1X2GJN3"/>
<evidence type="ECO:0000256" key="6">
    <source>
        <dbReference type="ARBA" id="ARBA00023242"/>
    </source>
</evidence>
<dbReference type="PANTHER" id="PTHR10015">
    <property type="entry name" value="HEAT SHOCK TRANSCRIPTION FACTOR"/>
    <property type="match status" value="1"/>
</dbReference>
<dbReference type="Pfam" id="PF00447">
    <property type="entry name" value="HSF_DNA-bind"/>
    <property type="match status" value="1"/>
</dbReference>
<dbReference type="GO" id="GO:0005634">
    <property type="term" value="C:nucleus"/>
    <property type="evidence" value="ECO:0007669"/>
    <property type="project" value="UniProtKB-SubCell"/>
</dbReference>
<accession>A0A1X2GJN3</accession>
<evidence type="ECO:0000256" key="5">
    <source>
        <dbReference type="ARBA" id="ARBA00023163"/>
    </source>
</evidence>
<evidence type="ECO:0000256" key="3">
    <source>
        <dbReference type="ARBA" id="ARBA00023015"/>
    </source>
</evidence>
<dbReference type="GO" id="GO:0043565">
    <property type="term" value="F:sequence-specific DNA binding"/>
    <property type="evidence" value="ECO:0007669"/>
    <property type="project" value="InterPro"/>
</dbReference>
<evidence type="ECO:0000313" key="10">
    <source>
        <dbReference type="EMBL" id="ORX55201.1"/>
    </source>
</evidence>
<dbReference type="EMBL" id="MCGT01000012">
    <property type="protein sequence ID" value="ORX55201.1"/>
    <property type="molecule type" value="Genomic_DNA"/>
</dbReference>
<feature type="region of interest" description="Disordered" evidence="8">
    <location>
        <begin position="16"/>
        <end position="56"/>
    </location>
</feature>
<sequence length="324" mass="37023">MQPFYDYSGAAACHPLSPVSRGHSRTTSNGSDWDAQSFVEDASPTPRQPNRRSQKRGVSTFISKLFSMVSDSEQELISWSQPGSSFYIYNATRFSNEILPEHFKHSNFSSFVRQLNMYGFHKINKSPRGQRGNNENEVWEFSHPKFQYGRTDLLEDIRRKTLDSDMLRRETGDIQSNFAMVQLSQSDLRQQVQVLQETLSSVVHTMEDMKKVQLQQQIMIRRLLEERQQMLQQGTAILAAQSPHDSKIAMDIQPNVFVSSPVSHHLNPPHQVFMDTSNYHLNPPVQHLPPSPANSELLSHSRSSSCNQTYYSEAIPSNAMDFSV</sequence>
<dbReference type="OrthoDB" id="60033at2759"/>
<keyword evidence="6" id="KW-0539">Nucleus</keyword>
<proteinExistence type="inferred from homology"/>
<comment type="caution">
    <text evidence="10">The sequence shown here is derived from an EMBL/GenBank/DDBJ whole genome shotgun (WGS) entry which is preliminary data.</text>
</comment>
<organism evidence="10 11">
    <name type="scientific">Hesseltinella vesiculosa</name>
    <dbReference type="NCBI Taxonomy" id="101127"/>
    <lineage>
        <taxon>Eukaryota</taxon>
        <taxon>Fungi</taxon>
        <taxon>Fungi incertae sedis</taxon>
        <taxon>Mucoromycota</taxon>
        <taxon>Mucoromycotina</taxon>
        <taxon>Mucoromycetes</taxon>
        <taxon>Mucorales</taxon>
        <taxon>Cunninghamellaceae</taxon>
        <taxon>Hesseltinella</taxon>
    </lineage>
</organism>
<dbReference type="Proteomes" id="UP000242146">
    <property type="component" value="Unassembled WGS sequence"/>
</dbReference>
<keyword evidence="3" id="KW-0805">Transcription regulation</keyword>
<name>A0A1X2GJN3_9FUNG</name>
<evidence type="ECO:0000256" key="2">
    <source>
        <dbReference type="ARBA" id="ARBA00006403"/>
    </source>
</evidence>
<keyword evidence="4" id="KW-0238">DNA-binding</keyword>
<feature type="domain" description="HSF-type DNA-binding" evidence="9">
    <location>
        <begin position="99"/>
        <end position="123"/>
    </location>
</feature>
<dbReference type="InterPro" id="IPR036388">
    <property type="entry name" value="WH-like_DNA-bd_sf"/>
</dbReference>
<dbReference type="PANTHER" id="PTHR10015:SF427">
    <property type="entry name" value="HEAT SHOCK FACTOR PROTEIN"/>
    <property type="match status" value="1"/>
</dbReference>
<keyword evidence="11" id="KW-1185">Reference proteome</keyword>
<reference evidence="10 11" key="1">
    <citation type="submission" date="2016-07" db="EMBL/GenBank/DDBJ databases">
        <title>Pervasive Adenine N6-methylation of Active Genes in Fungi.</title>
        <authorList>
            <consortium name="DOE Joint Genome Institute"/>
            <person name="Mondo S.J."/>
            <person name="Dannebaum R.O."/>
            <person name="Kuo R.C."/>
            <person name="Labutti K."/>
            <person name="Haridas S."/>
            <person name="Kuo A."/>
            <person name="Salamov A."/>
            <person name="Ahrendt S.R."/>
            <person name="Lipzen A."/>
            <person name="Sullivan W."/>
            <person name="Andreopoulos W.B."/>
            <person name="Clum A."/>
            <person name="Lindquist E."/>
            <person name="Daum C."/>
            <person name="Ramamoorthy G.K."/>
            <person name="Gryganskyi A."/>
            <person name="Culley D."/>
            <person name="Magnuson J.K."/>
            <person name="James T.Y."/>
            <person name="O'Malley M.A."/>
            <person name="Stajich J.E."/>
            <person name="Spatafora J.W."/>
            <person name="Visel A."/>
            <person name="Grigoriev I.V."/>
        </authorList>
    </citation>
    <scope>NUCLEOTIDE SEQUENCE [LARGE SCALE GENOMIC DNA]</scope>
    <source>
        <strain evidence="10 11">NRRL 3301</strain>
    </source>
</reference>
<protein>
    <recommendedName>
        <fullName evidence="9">HSF-type DNA-binding domain-containing protein</fullName>
    </recommendedName>
</protein>
<comment type="similarity">
    <text evidence="2 7">Belongs to the HSF family.</text>
</comment>
<keyword evidence="5" id="KW-0804">Transcription</keyword>
<dbReference type="SMART" id="SM00415">
    <property type="entry name" value="HSF"/>
    <property type="match status" value="1"/>
</dbReference>
<evidence type="ECO:0000259" key="9">
    <source>
        <dbReference type="PROSITE" id="PS00434"/>
    </source>
</evidence>
<dbReference type="GO" id="GO:0003700">
    <property type="term" value="F:DNA-binding transcription factor activity"/>
    <property type="evidence" value="ECO:0007669"/>
    <property type="project" value="InterPro"/>
</dbReference>
<dbReference type="InterPro" id="IPR000232">
    <property type="entry name" value="HSF_DNA-bd"/>
</dbReference>
<dbReference type="SUPFAM" id="SSF46785">
    <property type="entry name" value="Winged helix' DNA-binding domain"/>
    <property type="match status" value="1"/>
</dbReference>
<dbReference type="AlphaFoldDB" id="A0A1X2GJN3"/>
<evidence type="ECO:0000313" key="11">
    <source>
        <dbReference type="Proteomes" id="UP000242146"/>
    </source>
</evidence>